<dbReference type="Proteomes" id="UP000700815">
    <property type="component" value="Unassembled WGS sequence"/>
</dbReference>
<accession>A0ABS6WI67</accession>
<organism evidence="1 2">
    <name type="scientific">Bifidobacterium miconis</name>
    <dbReference type="NCBI Taxonomy" id="2834435"/>
    <lineage>
        <taxon>Bacteria</taxon>
        <taxon>Bacillati</taxon>
        <taxon>Actinomycetota</taxon>
        <taxon>Actinomycetes</taxon>
        <taxon>Bifidobacteriales</taxon>
        <taxon>Bifidobacteriaceae</taxon>
        <taxon>Bifidobacterium</taxon>
    </lineage>
</organism>
<dbReference type="EMBL" id="JAHBBH010000043">
    <property type="protein sequence ID" value="MBW3093445.1"/>
    <property type="molecule type" value="Genomic_DNA"/>
</dbReference>
<name>A0ABS6WI67_9BIFI</name>
<keyword evidence="2" id="KW-1185">Reference proteome</keyword>
<evidence type="ECO:0000313" key="1">
    <source>
        <dbReference type="EMBL" id="MBW3093445.1"/>
    </source>
</evidence>
<comment type="caution">
    <text evidence="1">The sequence shown here is derived from an EMBL/GenBank/DDBJ whole genome shotgun (WGS) entry which is preliminary data.</text>
</comment>
<reference evidence="1 2" key="1">
    <citation type="submission" date="2021-05" db="EMBL/GenBank/DDBJ databases">
        <title>Phylogenetic classification of ten novel species belonging to the genus Bifidobacterium comprising B. colchicus sp. nov., B. abeli sp. nov., B. bicoloris sp. nov., B. guerezis sp. nov., B. rosaliae sp. nov., B. santillanensis sp. nov., B. argentati sp. nov., B. amazzoni sp. nov., B. pluviali sp. nov., and B. pinnaculum sp. nov.</title>
        <authorList>
            <person name="Lugli G.A."/>
            <person name="Ruiz Garcia L."/>
            <person name="Margolles A."/>
            <person name="Ventura M."/>
        </authorList>
    </citation>
    <scope>NUCLEOTIDE SEQUENCE [LARGE SCALE GENOMIC DNA]</scope>
    <source>
        <strain evidence="1 2">82T10</strain>
    </source>
</reference>
<evidence type="ECO:0000313" key="2">
    <source>
        <dbReference type="Proteomes" id="UP000700815"/>
    </source>
</evidence>
<dbReference type="RefSeq" id="WP_219059417.1">
    <property type="nucleotide sequence ID" value="NZ_JAHBBH010000043.1"/>
</dbReference>
<gene>
    <name evidence="1" type="ORF">KIH79_11045</name>
</gene>
<protein>
    <submittedName>
        <fullName evidence="1">Uncharacterized protein</fullName>
    </submittedName>
</protein>
<sequence length="56" mass="5817">MAVIGVCLVDAGGNKNTAWKAQIGTLFSKVYVTDQTTVALNGKSVATDDIVLPGTY</sequence>
<proteinExistence type="predicted"/>